<proteinExistence type="predicted"/>
<protein>
    <submittedName>
        <fullName evidence="1">Uncharacterized protein</fullName>
    </submittedName>
</protein>
<dbReference type="HOGENOM" id="CLU_2067106_0_0_1"/>
<keyword evidence="2" id="KW-1185">Reference proteome</keyword>
<sequence>TKNIITAHVQRLISFTLREEVFPESSDKSFGAILEKGEVKLRTTEYGAEMSRRVASTFRVANFNPNKAIDKMKKNYDQKHVPVFFKIGQIVLVFKPVLQKNQSKKLRHYLGVRIPFLRD</sequence>
<reference evidence="1 2" key="1">
    <citation type="journal article" date="2013" name="Curr. Biol.">
        <title>Shared signatures of parasitism and phylogenomics unite Cryptomycota and microsporidia.</title>
        <authorList>
            <person name="James T.Y."/>
            <person name="Pelin A."/>
            <person name="Bonen L."/>
            <person name="Ahrendt S."/>
            <person name="Sain D."/>
            <person name="Corradi N."/>
            <person name="Stajich J.E."/>
        </authorList>
    </citation>
    <scope>NUCLEOTIDE SEQUENCE [LARGE SCALE GENOMIC DNA]</scope>
    <source>
        <strain evidence="1 2">CSF55</strain>
    </source>
</reference>
<organism evidence="1 2">
    <name type="scientific">Rozella allomycis (strain CSF55)</name>
    <dbReference type="NCBI Taxonomy" id="988480"/>
    <lineage>
        <taxon>Eukaryota</taxon>
        <taxon>Fungi</taxon>
        <taxon>Fungi incertae sedis</taxon>
        <taxon>Cryptomycota</taxon>
        <taxon>Cryptomycota incertae sedis</taxon>
        <taxon>Rozella</taxon>
    </lineage>
</organism>
<dbReference type="AlphaFoldDB" id="A0A075AT28"/>
<dbReference type="Proteomes" id="UP000030755">
    <property type="component" value="Unassembled WGS sequence"/>
</dbReference>
<feature type="non-terminal residue" evidence="1">
    <location>
        <position position="1"/>
    </location>
</feature>
<gene>
    <name evidence="1" type="ORF">O9G_004632</name>
</gene>
<dbReference type="EMBL" id="KE561060">
    <property type="protein sequence ID" value="EPZ33418.1"/>
    <property type="molecule type" value="Genomic_DNA"/>
</dbReference>
<evidence type="ECO:0000313" key="1">
    <source>
        <dbReference type="EMBL" id="EPZ33418.1"/>
    </source>
</evidence>
<name>A0A075AT28_ROZAC</name>
<accession>A0A075AT28</accession>
<evidence type="ECO:0000313" key="2">
    <source>
        <dbReference type="Proteomes" id="UP000030755"/>
    </source>
</evidence>